<reference evidence="1" key="1">
    <citation type="submission" date="2022-12" db="EMBL/GenBank/DDBJ databases">
        <title>Genome Sequence of Lasiodiplodia mahajangana.</title>
        <authorList>
            <person name="Buettner E."/>
        </authorList>
    </citation>
    <scope>NUCLEOTIDE SEQUENCE</scope>
    <source>
        <strain evidence="1">VT137</strain>
    </source>
</reference>
<protein>
    <submittedName>
        <fullName evidence="1">Uncharacterized protein</fullName>
    </submittedName>
</protein>
<accession>A0ACC2JUP8</accession>
<evidence type="ECO:0000313" key="1">
    <source>
        <dbReference type="EMBL" id="KAJ8131239.1"/>
    </source>
</evidence>
<sequence length="238" mass="26497">MCSQGQAKPLVASFQRRGELKAGILYRIDEVGSLWHPRTESGEVSIVQSSGEMRSRSASYEAVLAYLSETERFAEKSIRSHTNPPRGIPSDDAKRLEATWRVPCADQLLADSKSIRGHASMRETYKAAFEDARKYVGVSEGDVKVSEEGRCYLETILLWVKKSPILGAQGYVGLAQGDVQKGDLLALLQGCNAPYILRKRPLDKEIESYELIGEAFIWGIMDGEYGPRDNEECIFDIS</sequence>
<organism evidence="1 2">
    <name type="scientific">Lasiodiplodia mahajangana</name>
    <dbReference type="NCBI Taxonomy" id="1108764"/>
    <lineage>
        <taxon>Eukaryota</taxon>
        <taxon>Fungi</taxon>
        <taxon>Dikarya</taxon>
        <taxon>Ascomycota</taxon>
        <taxon>Pezizomycotina</taxon>
        <taxon>Dothideomycetes</taxon>
        <taxon>Dothideomycetes incertae sedis</taxon>
        <taxon>Botryosphaeriales</taxon>
        <taxon>Botryosphaeriaceae</taxon>
        <taxon>Lasiodiplodia</taxon>
    </lineage>
</organism>
<gene>
    <name evidence="1" type="ORF">O1611_g2387</name>
</gene>
<keyword evidence="2" id="KW-1185">Reference proteome</keyword>
<dbReference type="Proteomes" id="UP001153332">
    <property type="component" value="Unassembled WGS sequence"/>
</dbReference>
<dbReference type="EMBL" id="JAPUUL010000330">
    <property type="protein sequence ID" value="KAJ8131239.1"/>
    <property type="molecule type" value="Genomic_DNA"/>
</dbReference>
<evidence type="ECO:0000313" key="2">
    <source>
        <dbReference type="Proteomes" id="UP001153332"/>
    </source>
</evidence>
<comment type="caution">
    <text evidence="1">The sequence shown here is derived from an EMBL/GenBank/DDBJ whole genome shotgun (WGS) entry which is preliminary data.</text>
</comment>
<name>A0ACC2JUP8_9PEZI</name>
<proteinExistence type="predicted"/>